<keyword evidence="5" id="KW-0812">Transmembrane</keyword>
<dbReference type="Proteomes" id="UP001596091">
    <property type="component" value="Unassembled WGS sequence"/>
</dbReference>
<keyword evidence="3" id="KW-0813">Transport</keyword>
<dbReference type="PIRSF" id="PIRSF001892">
    <property type="entry name" value="CyaE"/>
    <property type="match status" value="1"/>
</dbReference>
<dbReference type="SUPFAM" id="SSF56954">
    <property type="entry name" value="Outer membrane efflux proteins (OEP)"/>
    <property type="match status" value="1"/>
</dbReference>
<dbReference type="InterPro" id="IPR051906">
    <property type="entry name" value="TolC-like"/>
</dbReference>
<dbReference type="EMBL" id="JBHSPH010000002">
    <property type="protein sequence ID" value="MFC5862609.1"/>
    <property type="molecule type" value="Genomic_DNA"/>
</dbReference>
<dbReference type="InterPro" id="IPR003423">
    <property type="entry name" value="OMP_efflux"/>
</dbReference>
<keyword evidence="7" id="KW-0998">Cell outer membrane</keyword>
<name>A0ABW1EE49_9BACT</name>
<evidence type="ECO:0000256" key="7">
    <source>
        <dbReference type="ARBA" id="ARBA00023237"/>
    </source>
</evidence>
<comment type="caution">
    <text evidence="9">The sequence shown here is derived from an EMBL/GenBank/DDBJ whole genome shotgun (WGS) entry which is preliminary data.</text>
</comment>
<evidence type="ECO:0000256" key="3">
    <source>
        <dbReference type="ARBA" id="ARBA00022448"/>
    </source>
</evidence>
<gene>
    <name evidence="9" type="ORF">ACFPT7_09930</name>
</gene>
<comment type="similarity">
    <text evidence="2">Belongs to the outer membrane factor (OMF) (TC 1.B.17) family.</text>
</comment>
<evidence type="ECO:0000313" key="9">
    <source>
        <dbReference type="EMBL" id="MFC5862609.1"/>
    </source>
</evidence>
<reference evidence="10" key="1">
    <citation type="journal article" date="2019" name="Int. J. Syst. Evol. Microbiol.">
        <title>The Global Catalogue of Microorganisms (GCM) 10K type strain sequencing project: providing services to taxonomists for standard genome sequencing and annotation.</title>
        <authorList>
            <consortium name="The Broad Institute Genomics Platform"/>
            <consortium name="The Broad Institute Genome Sequencing Center for Infectious Disease"/>
            <person name="Wu L."/>
            <person name="Ma J."/>
        </authorList>
    </citation>
    <scope>NUCLEOTIDE SEQUENCE [LARGE SCALE GENOMIC DNA]</scope>
    <source>
        <strain evidence="10">JCM 4087</strain>
    </source>
</reference>
<evidence type="ECO:0000256" key="8">
    <source>
        <dbReference type="SAM" id="Coils"/>
    </source>
</evidence>
<keyword evidence="10" id="KW-1185">Reference proteome</keyword>
<accession>A0ABW1EE49</accession>
<dbReference type="Pfam" id="PF02321">
    <property type="entry name" value="OEP"/>
    <property type="match status" value="2"/>
</dbReference>
<proteinExistence type="inferred from homology"/>
<comment type="subcellular location">
    <subcellularLocation>
        <location evidence="1">Cell outer membrane</location>
    </subcellularLocation>
</comment>
<evidence type="ECO:0000256" key="5">
    <source>
        <dbReference type="ARBA" id="ARBA00022692"/>
    </source>
</evidence>
<evidence type="ECO:0000256" key="2">
    <source>
        <dbReference type="ARBA" id="ARBA00007613"/>
    </source>
</evidence>
<keyword evidence="4" id="KW-1134">Transmembrane beta strand</keyword>
<evidence type="ECO:0000256" key="6">
    <source>
        <dbReference type="ARBA" id="ARBA00023136"/>
    </source>
</evidence>
<dbReference type="RefSeq" id="WP_263336192.1">
    <property type="nucleotide sequence ID" value="NZ_JAGSYH010000003.1"/>
</dbReference>
<organism evidence="9 10">
    <name type="scientific">Acidicapsa dinghuensis</name>
    <dbReference type="NCBI Taxonomy" id="2218256"/>
    <lineage>
        <taxon>Bacteria</taxon>
        <taxon>Pseudomonadati</taxon>
        <taxon>Acidobacteriota</taxon>
        <taxon>Terriglobia</taxon>
        <taxon>Terriglobales</taxon>
        <taxon>Acidobacteriaceae</taxon>
        <taxon>Acidicapsa</taxon>
    </lineage>
</organism>
<dbReference type="Gene3D" id="1.20.1600.10">
    <property type="entry name" value="Outer membrane efflux proteins (OEP)"/>
    <property type="match status" value="1"/>
</dbReference>
<keyword evidence="8" id="KW-0175">Coiled coil</keyword>
<keyword evidence="6" id="KW-0472">Membrane</keyword>
<feature type="coiled-coil region" evidence="8">
    <location>
        <begin position="352"/>
        <end position="379"/>
    </location>
</feature>
<protein>
    <submittedName>
        <fullName evidence="9">TolC family protein</fullName>
    </submittedName>
</protein>
<dbReference type="PANTHER" id="PTHR30026">
    <property type="entry name" value="OUTER MEMBRANE PROTEIN TOLC"/>
    <property type="match status" value="1"/>
</dbReference>
<sequence>MIFLAATEAEPQQTCAAVSTTPESAAECARLHTPIDKAAEVDPSHPYSLAELINIAETNNPQTHLAWERARQAAENLGIARSAYYPILSGLAAFADSRSIEPFTKPLAPRGYVMVEVPAVVPQIDLDYLIFDFGKREGKVDAAAAEKIAAGANFIRANQTVAFNVARTYYGLVTAEERLIASKETLKTAQTTQDAAEAQLNNGRSTLPDVLNARAETAQAQFDLESADGDEKVARVQLRQIVGAEPSPEIQIENTDKTPLPAALTMSVDALIDRAVKGRPDLQEQAAEIRAADQETRAAKSEYFPTIGLSANGAQTSLWPTTDYGILAPVSEPTWSVALGVQWRIFDGGARKNELEIARSKARSARDEMREKEDEATSEVWTAYIGFRTALRKEQAAEALLTSANSSYSASLDAYKYGVKNLIDVVTAERQLAQARLAGVASRSALFVEAVNLEFVTGNLLRNQPAATQTQDGQKP</sequence>
<dbReference type="PANTHER" id="PTHR30026:SF20">
    <property type="entry name" value="OUTER MEMBRANE PROTEIN TOLC"/>
    <property type="match status" value="1"/>
</dbReference>
<evidence type="ECO:0000313" key="10">
    <source>
        <dbReference type="Proteomes" id="UP001596091"/>
    </source>
</evidence>
<evidence type="ECO:0000256" key="1">
    <source>
        <dbReference type="ARBA" id="ARBA00004442"/>
    </source>
</evidence>
<evidence type="ECO:0000256" key="4">
    <source>
        <dbReference type="ARBA" id="ARBA00022452"/>
    </source>
</evidence>
<dbReference type="InterPro" id="IPR028351">
    <property type="entry name" value="CyaE"/>
</dbReference>